<gene>
    <name evidence="10" type="ORF">A2898_05660</name>
</gene>
<keyword evidence="7" id="KW-0479">Metal-binding</keyword>
<evidence type="ECO:0000256" key="1">
    <source>
        <dbReference type="ARBA" id="ARBA00001941"/>
    </source>
</evidence>
<evidence type="ECO:0000256" key="4">
    <source>
        <dbReference type="ARBA" id="ARBA00008236"/>
    </source>
</evidence>
<evidence type="ECO:0000256" key="5">
    <source>
        <dbReference type="ARBA" id="ARBA00022438"/>
    </source>
</evidence>
<evidence type="ECO:0008006" key="12">
    <source>
        <dbReference type="Google" id="ProtNLM"/>
    </source>
</evidence>
<evidence type="ECO:0000256" key="9">
    <source>
        <dbReference type="ARBA" id="ARBA00023049"/>
    </source>
</evidence>
<keyword evidence="5" id="KW-0031">Aminopeptidase</keyword>
<dbReference type="PANTHER" id="PTHR34448:SF1">
    <property type="entry name" value="BLL6088 PROTEIN"/>
    <property type="match status" value="1"/>
</dbReference>
<evidence type="ECO:0000313" key="10">
    <source>
        <dbReference type="EMBL" id="OGY83645.1"/>
    </source>
</evidence>
<dbReference type="GO" id="GO:0004177">
    <property type="term" value="F:aminopeptidase activity"/>
    <property type="evidence" value="ECO:0007669"/>
    <property type="project" value="UniProtKB-KW"/>
</dbReference>
<dbReference type="STRING" id="1798543.A2898_05660"/>
<dbReference type="InterPro" id="IPR052170">
    <property type="entry name" value="M29_Exopeptidase"/>
</dbReference>
<accession>A0A1G2B3S4</accession>
<protein>
    <recommendedName>
        <fullName evidence="12">Aminopeptidase</fullName>
    </recommendedName>
</protein>
<dbReference type="Pfam" id="PF02073">
    <property type="entry name" value="Peptidase_M29"/>
    <property type="match status" value="1"/>
</dbReference>
<reference evidence="10 11" key="1">
    <citation type="journal article" date="2016" name="Nat. Commun.">
        <title>Thousands of microbial genomes shed light on interconnected biogeochemical processes in an aquifer system.</title>
        <authorList>
            <person name="Anantharaman K."/>
            <person name="Brown C.T."/>
            <person name="Hug L.A."/>
            <person name="Sharon I."/>
            <person name="Castelle C.J."/>
            <person name="Probst A.J."/>
            <person name="Thomas B.C."/>
            <person name="Singh A."/>
            <person name="Wilkins M.J."/>
            <person name="Karaoz U."/>
            <person name="Brodie E.L."/>
            <person name="Williams K.H."/>
            <person name="Hubbard S.S."/>
            <person name="Banfield J.F."/>
        </authorList>
    </citation>
    <scope>NUCLEOTIDE SEQUENCE [LARGE SCALE GENOMIC DNA]</scope>
</reference>
<dbReference type="Gene3D" id="3.40.1830.10">
    <property type="entry name" value="Thermophilic metalloprotease (M29)"/>
    <property type="match status" value="1"/>
</dbReference>
<evidence type="ECO:0000256" key="2">
    <source>
        <dbReference type="ARBA" id="ARBA00001946"/>
    </source>
</evidence>
<keyword evidence="6" id="KW-0645">Protease</keyword>
<dbReference type="InterPro" id="IPR035097">
    <property type="entry name" value="M29_N-terminal"/>
</dbReference>
<comment type="similarity">
    <text evidence="4">Belongs to the peptidase M29 family.</text>
</comment>
<comment type="cofactor">
    <cofactor evidence="1">
        <name>Co(2+)</name>
        <dbReference type="ChEBI" id="CHEBI:48828"/>
    </cofactor>
</comment>
<evidence type="ECO:0000256" key="6">
    <source>
        <dbReference type="ARBA" id="ARBA00022670"/>
    </source>
</evidence>
<dbReference type="Proteomes" id="UP000179164">
    <property type="component" value="Unassembled WGS sequence"/>
</dbReference>
<evidence type="ECO:0000313" key="11">
    <source>
        <dbReference type="Proteomes" id="UP000179164"/>
    </source>
</evidence>
<keyword evidence="8" id="KW-0378">Hydrolase</keyword>
<dbReference type="GO" id="GO:0006508">
    <property type="term" value="P:proteolysis"/>
    <property type="evidence" value="ECO:0007669"/>
    <property type="project" value="UniProtKB-KW"/>
</dbReference>
<evidence type="ECO:0000256" key="8">
    <source>
        <dbReference type="ARBA" id="ARBA00022801"/>
    </source>
</evidence>
<dbReference type="SUPFAM" id="SSF144052">
    <property type="entry name" value="Thermophilic metalloprotease-like"/>
    <property type="match status" value="1"/>
</dbReference>
<comment type="caution">
    <text evidence="10">The sequence shown here is derived from an EMBL/GenBank/DDBJ whole genome shotgun (WGS) entry which is preliminary data.</text>
</comment>
<dbReference type="EMBL" id="MHKE01000013">
    <property type="protein sequence ID" value="OGY83645.1"/>
    <property type="molecule type" value="Genomic_DNA"/>
</dbReference>
<organism evidence="10 11">
    <name type="scientific">Candidatus Kerfeldbacteria bacterium RIFCSPLOWO2_01_FULL_48_11</name>
    <dbReference type="NCBI Taxonomy" id="1798543"/>
    <lineage>
        <taxon>Bacteria</taxon>
        <taxon>Candidatus Kerfeldiibacteriota</taxon>
    </lineage>
</organism>
<dbReference type="GO" id="GO:0046872">
    <property type="term" value="F:metal ion binding"/>
    <property type="evidence" value="ECO:0007669"/>
    <property type="project" value="UniProtKB-KW"/>
</dbReference>
<evidence type="ECO:0000256" key="7">
    <source>
        <dbReference type="ARBA" id="ARBA00022723"/>
    </source>
</evidence>
<dbReference type="InterPro" id="IPR000787">
    <property type="entry name" value="Peptidase_M29"/>
</dbReference>
<name>A0A1G2B3S4_9BACT</name>
<dbReference type="AlphaFoldDB" id="A0A1G2B3S4"/>
<keyword evidence="9" id="KW-0482">Metalloprotease</keyword>
<dbReference type="PANTHER" id="PTHR34448">
    <property type="entry name" value="AMINOPEPTIDASE"/>
    <property type="match status" value="1"/>
</dbReference>
<proteinExistence type="inferred from homology"/>
<comment type="cofactor">
    <cofactor evidence="2">
        <name>Mg(2+)</name>
        <dbReference type="ChEBI" id="CHEBI:18420"/>
    </cofactor>
</comment>
<dbReference type="GO" id="GO:0008237">
    <property type="term" value="F:metallopeptidase activity"/>
    <property type="evidence" value="ECO:0007669"/>
    <property type="project" value="UniProtKB-KW"/>
</dbReference>
<comment type="cofactor">
    <cofactor evidence="3">
        <name>Zn(2+)</name>
        <dbReference type="ChEBI" id="CHEBI:29105"/>
    </cofactor>
</comment>
<evidence type="ECO:0000256" key="3">
    <source>
        <dbReference type="ARBA" id="ARBA00001947"/>
    </source>
</evidence>
<sequence length="374" mass="42092">MDPRYVQFADTLVNYSIEVQPGEVVYIDVMENTPIEFVRAVMIAVQKAGGLPYPRRSNERLWRQMISCADKRLFKFAANVELTMLDADKGILIRDFGNILYGSDVPEDAMKLWSRYFRRPTLGVRTAVENWVLTRWPTPAMAQLFGMSTEALEDFFFACVGIDYARMARAARPLQRLMEQTDQVRIVGPGDTNLTFSIKGIGAVPCIGKINIPDGEVFTAPVRRSMDGVAQYNTKTISQDGHIFEGIRFDVKKGRIVGATCQIGSESALNRILDRDPGARYFGEWSLAFHPLITNTYGEILFDEKRRESFHLTPGDCYARTNNGNKSGVHWDIVCVQSEDMGGGEIYFDGKLIRKDGLFVPKSLQGLNPKSLMN</sequence>